<feature type="active site" description="Proton acceptor" evidence="1">
    <location>
        <position position="354"/>
    </location>
</feature>
<keyword evidence="2" id="KW-0479">Metal-binding</keyword>
<accession>A0AAP2DCB2</accession>
<dbReference type="PANTHER" id="PTHR45726">
    <property type="entry name" value="LEUKOTRIENE A-4 HYDROLASE"/>
    <property type="match status" value="1"/>
</dbReference>
<feature type="binding site" evidence="2">
    <location>
        <position position="357"/>
    </location>
    <ligand>
        <name>Zn(2+)</name>
        <dbReference type="ChEBI" id="CHEBI:29105"/>
        <note>catalytic</note>
    </ligand>
</feature>
<sequence>MFRNKSFFFTLLLALGGYWLPAQDYRWQQRVEYVMDVTLDVKTHKITGTQKLTYYNNSKDTLRKVYYHLYFNAFQPGSMMDVRSRNIADPDGRVKDRISKLKDDEIGYQHIQSLKQDGKDTRYKVNGTILEVTLPKALMPGAKTVFDMKFESQVPQQIRRSGRNNREGVAYSMTQWYPKMAEYDFQGWHAYQYVAREFHGVWGDFDVKITLDPTFVVCGTGKLKNADKIGYGYEQPGATVKRPEGNLTWNFVAKDVIDFAWAADPDYLHDRAQVPNGPELHFFYQKNDKILDNWKKMEGFAVRHFEFMNKTFGKYPYDTYSIIQGGDGGMEYPMCTLILGDGSLGGLVGVMLHEAAHSWYQGVLASNESLYPWIDEGFTDFASQESEAVLLNTSLAEAHTGSYNAYFSLIKKGLQEPISQHSDHYNTNTAYSTAAYAMGTVFLHQLKYIIGEENFYKGMRLYFNTWKFRHPEPNDFIRVMEKVSGLQLKWYMSYWVNTTKKIDYSIRSILENEDGLFVTLERLGEFPMPVDLFVTYKDGSKQLYYIPLNETMGGKPDEKTLPRKDLEAWPWVNPTYTLKIDRPAAEIATIEIDPSQRLADVDRKNNTADLSNGLHAYSNPTR</sequence>
<organism evidence="5 6">
    <name type="scientific">Dawidia soli</name>
    <dbReference type="NCBI Taxonomy" id="2782352"/>
    <lineage>
        <taxon>Bacteria</taxon>
        <taxon>Pseudomonadati</taxon>
        <taxon>Bacteroidota</taxon>
        <taxon>Cytophagia</taxon>
        <taxon>Cytophagales</taxon>
        <taxon>Chryseotaleaceae</taxon>
        <taxon>Dawidia</taxon>
    </lineage>
</organism>
<evidence type="ECO:0000313" key="5">
    <source>
        <dbReference type="EMBL" id="MBT1688466.1"/>
    </source>
</evidence>
<dbReference type="SUPFAM" id="SSF55486">
    <property type="entry name" value="Metalloproteases ('zincins'), catalytic domain"/>
    <property type="match status" value="1"/>
</dbReference>
<feature type="region of interest" description="Disordered" evidence="3">
    <location>
        <begin position="600"/>
        <end position="622"/>
    </location>
</feature>
<evidence type="ECO:0000256" key="2">
    <source>
        <dbReference type="PIRSR" id="PIRSR634015-3"/>
    </source>
</evidence>
<dbReference type="RefSeq" id="WP_254091692.1">
    <property type="nucleotide sequence ID" value="NZ_JAHESC010000026.1"/>
</dbReference>
<evidence type="ECO:0000259" key="4">
    <source>
        <dbReference type="Pfam" id="PF01433"/>
    </source>
</evidence>
<dbReference type="InterPro" id="IPR014782">
    <property type="entry name" value="Peptidase_M1_dom"/>
</dbReference>
<dbReference type="Pfam" id="PF01433">
    <property type="entry name" value="Peptidase_M1"/>
    <property type="match status" value="1"/>
</dbReference>
<proteinExistence type="predicted"/>
<keyword evidence="2" id="KW-0862">Zinc</keyword>
<gene>
    <name evidence="5" type="ORF">KK078_17985</name>
</gene>
<comment type="cofactor">
    <cofactor evidence="2">
        <name>Zn(2+)</name>
        <dbReference type="ChEBI" id="CHEBI:29105"/>
    </cofactor>
    <text evidence="2">Binds 1 zinc ion per subunit.</text>
</comment>
<dbReference type="Gene3D" id="1.10.390.10">
    <property type="entry name" value="Neutral Protease Domain 2"/>
    <property type="match status" value="1"/>
</dbReference>
<feature type="binding site" evidence="2">
    <location>
        <position position="353"/>
    </location>
    <ligand>
        <name>Zn(2+)</name>
        <dbReference type="ChEBI" id="CHEBI:29105"/>
        <note>catalytic</note>
    </ligand>
</feature>
<feature type="active site" description="Proton donor" evidence="1">
    <location>
        <position position="436"/>
    </location>
</feature>
<feature type="binding site" evidence="2">
    <location>
        <position position="376"/>
    </location>
    <ligand>
        <name>Zn(2+)</name>
        <dbReference type="ChEBI" id="CHEBI:29105"/>
        <note>catalytic</note>
    </ligand>
</feature>
<keyword evidence="6" id="KW-1185">Reference proteome</keyword>
<dbReference type="GO" id="GO:0008270">
    <property type="term" value="F:zinc ion binding"/>
    <property type="evidence" value="ECO:0007669"/>
    <property type="project" value="InterPro"/>
</dbReference>
<protein>
    <submittedName>
        <fullName evidence="5">M1 family metallopeptidase</fullName>
    </submittedName>
</protein>
<comment type="caution">
    <text evidence="5">The sequence shown here is derived from an EMBL/GenBank/DDBJ whole genome shotgun (WGS) entry which is preliminary data.</text>
</comment>
<dbReference type="GO" id="GO:0008237">
    <property type="term" value="F:metallopeptidase activity"/>
    <property type="evidence" value="ECO:0007669"/>
    <property type="project" value="InterPro"/>
</dbReference>
<dbReference type="Proteomes" id="UP001319180">
    <property type="component" value="Unassembled WGS sequence"/>
</dbReference>
<dbReference type="InterPro" id="IPR034015">
    <property type="entry name" value="M1_LTA4H"/>
</dbReference>
<evidence type="ECO:0000256" key="3">
    <source>
        <dbReference type="SAM" id="MobiDB-lite"/>
    </source>
</evidence>
<dbReference type="InterPro" id="IPR027268">
    <property type="entry name" value="Peptidase_M4/M1_CTD_sf"/>
</dbReference>
<reference evidence="5 6" key="1">
    <citation type="submission" date="2021-05" db="EMBL/GenBank/DDBJ databases">
        <title>A Polyphasic approach of four new species of the genus Ohtaekwangia: Ohtaekwangia histidinii sp. nov., Ohtaekwangia cretensis sp. nov., Ohtaekwangia indiensis sp. nov., Ohtaekwangia reichenbachii sp. nov. from diverse environment.</title>
        <authorList>
            <person name="Octaviana S."/>
        </authorList>
    </citation>
    <scope>NUCLEOTIDE SEQUENCE [LARGE SCALE GENOMIC DNA]</scope>
    <source>
        <strain evidence="5 6">PWU37</strain>
    </source>
</reference>
<name>A0AAP2DCB2_9BACT</name>
<feature type="domain" description="Peptidase M1 membrane alanine aminopeptidase" evidence="4">
    <location>
        <begin position="303"/>
        <end position="495"/>
    </location>
</feature>
<dbReference type="AlphaFoldDB" id="A0AAP2DCB2"/>
<dbReference type="PANTHER" id="PTHR45726:SF3">
    <property type="entry name" value="LEUKOTRIENE A-4 HYDROLASE"/>
    <property type="match status" value="1"/>
</dbReference>
<dbReference type="EMBL" id="JAHESC010000026">
    <property type="protein sequence ID" value="MBT1688466.1"/>
    <property type="molecule type" value="Genomic_DNA"/>
</dbReference>
<evidence type="ECO:0000256" key="1">
    <source>
        <dbReference type="PIRSR" id="PIRSR634015-1"/>
    </source>
</evidence>
<dbReference type="CDD" id="cd09604">
    <property type="entry name" value="M1_APN_like"/>
    <property type="match status" value="1"/>
</dbReference>
<evidence type="ECO:0000313" key="6">
    <source>
        <dbReference type="Proteomes" id="UP001319180"/>
    </source>
</evidence>